<organism evidence="9 10">
    <name type="scientific">Candidula unifasciata</name>
    <dbReference type="NCBI Taxonomy" id="100452"/>
    <lineage>
        <taxon>Eukaryota</taxon>
        <taxon>Metazoa</taxon>
        <taxon>Spiralia</taxon>
        <taxon>Lophotrochozoa</taxon>
        <taxon>Mollusca</taxon>
        <taxon>Gastropoda</taxon>
        <taxon>Heterobranchia</taxon>
        <taxon>Euthyneura</taxon>
        <taxon>Panpulmonata</taxon>
        <taxon>Eupulmonata</taxon>
        <taxon>Stylommatophora</taxon>
        <taxon>Helicina</taxon>
        <taxon>Helicoidea</taxon>
        <taxon>Geomitridae</taxon>
        <taxon>Candidula</taxon>
    </lineage>
</organism>
<evidence type="ECO:0000256" key="2">
    <source>
        <dbReference type="ARBA" id="ARBA00022525"/>
    </source>
</evidence>
<dbReference type="InterPro" id="IPR011641">
    <property type="entry name" value="Tyr-kin_ephrin_A/B_rcpt-like"/>
</dbReference>
<feature type="domain" description="EGF-like" evidence="8">
    <location>
        <begin position="54"/>
        <end position="92"/>
    </location>
</feature>
<evidence type="ECO:0000313" key="9">
    <source>
        <dbReference type="EMBL" id="CAG5134719.1"/>
    </source>
</evidence>
<evidence type="ECO:0000259" key="8">
    <source>
        <dbReference type="PROSITE" id="PS50026"/>
    </source>
</evidence>
<dbReference type="Pfam" id="PF07699">
    <property type="entry name" value="Ephrin_rec_like"/>
    <property type="match status" value="1"/>
</dbReference>
<accession>A0A8S3ZZ05</accession>
<dbReference type="GO" id="GO:0005576">
    <property type="term" value="C:extracellular region"/>
    <property type="evidence" value="ECO:0007669"/>
    <property type="project" value="UniProtKB-SubCell"/>
</dbReference>
<feature type="non-terminal residue" evidence="9">
    <location>
        <position position="106"/>
    </location>
</feature>
<name>A0A8S3ZZ05_9EUPU</name>
<proteinExistence type="predicted"/>
<keyword evidence="10" id="KW-1185">Reference proteome</keyword>
<comment type="caution">
    <text evidence="9">The sequence shown here is derived from an EMBL/GenBank/DDBJ whole genome shotgun (WGS) entry which is preliminary data.</text>
</comment>
<dbReference type="InterPro" id="IPR013111">
    <property type="entry name" value="EGF_extracell"/>
</dbReference>
<keyword evidence="4" id="KW-0677">Repeat</keyword>
<comment type="subcellular location">
    <subcellularLocation>
        <location evidence="1">Secreted</location>
    </subcellularLocation>
</comment>
<dbReference type="Gene3D" id="2.10.50.10">
    <property type="entry name" value="Tumor Necrosis Factor Receptor, subunit A, domain 2"/>
    <property type="match status" value="1"/>
</dbReference>
<comment type="caution">
    <text evidence="7">Lacks conserved residue(s) required for the propagation of feature annotation.</text>
</comment>
<evidence type="ECO:0000313" key="10">
    <source>
        <dbReference type="Proteomes" id="UP000678393"/>
    </source>
</evidence>
<dbReference type="PROSITE" id="PS50026">
    <property type="entry name" value="EGF_3"/>
    <property type="match status" value="1"/>
</dbReference>
<dbReference type="OrthoDB" id="6287073at2759"/>
<dbReference type="EMBL" id="CAJHNH020007534">
    <property type="protein sequence ID" value="CAG5134719.1"/>
    <property type="molecule type" value="Genomic_DNA"/>
</dbReference>
<sequence length="106" mass="11025">VCLPGSFSETGLVTCRPCPEGAYQPAHGATECLLCEDGLTTNSSGSANASECFPWDACFANRITCNNGGHCAAQNNAISCLCAPGFSGQHCEINMPDCLPFSCQNN</sequence>
<dbReference type="AlphaFoldDB" id="A0A8S3ZZ05"/>
<protein>
    <recommendedName>
        <fullName evidence="8">EGF-like domain-containing protein</fullName>
    </recommendedName>
</protein>
<dbReference type="FunFam" id="2.10.25.10:FF:000045">
    <property type="entry name" value="Slit guidance ligand 2"/>
    <property type="match status" value="1"/>
</dbReference>
<dbReference type="PROSITE" id="PS00022">
    <property type="entry name" value="EGF_1"/>
    <property type="match status" value="1"/>
</dbReference>
<evidence type="ECO:0000256" key="7">
    <source>
        <dbReference type="PROSITE-ProRule" id="PRU00076"/>
    </source>
</evidence>
<keyword evidence="2" id="KW-0964">Secreted</keyword>
<feature type="disulfide bond" evidence="7">
    <location>
        <begin position="82"/>
        <end position="91"/>
    </location>
</feature>
<dbReference type="SMART" id="SM01411">
    <property type="entry name" value="Ephrin_rec_like"/>
    <property type="match status" value="1"/>
</dbReference>
<evidence type="ECO:0000256" key="6">
    <source>
        <dbReference type="ARBA" id="ARBA00023180"/>
    </source>
</evidence>
<keyword evidence="3 7" id="KW-0245">EGF-like domain</keyword>
<dbReference type="GO" id="GO:0007399">
    <property type="term" value="P:nervous system development"/>
    <property type="evidence" value="ECO:0007669"/>
    <property type="project" value="UniProtKB-ARBA"/>
</dbReference>
<reference evidence="9" key="1">
    <citation type="submission" date="2021-04" db="EMBL/GenBank/DDBJ databases">
        <authorList>
            <consortium name="Molecular Ecology Group"/>
        </authorList>
    </citation>
    <scope>NUCLEOTIDE SEQUENCE</scope>
</reference>
<keyword evidence="5 7" id="KW-1015">Disulfide bond</keyword>
<dbReference type="InterPro" id="IPR000742">
    <property type="entry name" value="EGF"/>
</dbReference>
<dbReference type="SUPFAM" id="SSF57196">
    <property type="entry name" value="EGF/Laminin"/>
    <property type="match status" value="1"/>
</dbReference>
<evidence type="ECO:0000256" key="5">
    <source>
        <dbReference type="ARBA" id="ARBA00023157"/>
    </source>
</evidence>
<evidence type="ECO:0000256" key="3">
    <source>
        <dbReference type="ARBA" id="ARBA00022536"/>
    </source>
</evidence>
<dbReference type="Proteomes" id="UP000678393">
    <property type="component" value="Unassembled WGS sequence"/>
</dbReference>
<dbReference type="Pfam" id="PF07974">
    <property type="entry name" value="EGF_2"/>
    <property type="match status" value="1"/>
</dbReference>
<evidence type="ECO:0000256" key="4">
    <source>
        <dbReference type="ARBA" id="ARBA00022737"/>
    </source>
</evidence>
<dbReference type="PROSITE" id="PS01186">
    <property type="entry name" value="EGF_2"/>
    <property type="match status" value="1"/>
</dbReference>
<keyword evidence="6" id="KW-0325">Glycoprotein</keyword>
<dbReference type="Gene3D" id="2.10.25.10">
    <property type="entry name" value="Laminin"/>
    <property type="match status" value="1"/>
</dbReference>
<feature type="non-terminal residue" evidence="9">
    <location>
        <position position="1"/>
    </location>
</feature>
<evidence type="ECO:0000256" key="1">
    <source>
        <dbReference type="ARBA" id="ARBA00004613"/>
    </source>
</evidence>
<gene>
    <name evidence="9" type="ORF">CUNI_LOCUS20277</name>
</gene>